<evidence type="ECO:0000313" key="17">
    <source>
        <dbReference type="Ensembl" id="ENSSRHP00000059682.1"/>
    </source>
</evidence>
<evidence type="ECO:0000256" key="14">
    <source>
        <dbReference type="SAM" id="MobiDB-lite"/>
    </source>
</evidence>
<name>A0A673K9J5_9TELE</name>
<dbReference type="InterPro" id="IPR006153">
    <property type="entry name" value="Cation/H_exchanger_TM"/>
</dbReference>
<dbReference type="GO" id="GO:0005886">
    <property type="term" value="C:plasma membrane"/>
    <property type="evidence" value="ECO:0007669"/>
    <property type="project" value="UniProtKB-SubCell"/>
</dbReference>
<feature type="domain" description="Cation/H+ exchanger transmembrane" evidence="16">
    <location>
        <begin position="50"/>
        <end position="495"/>
    </location>
</feature>
<feature type="transmembrane region" description="Helical" evidence="15">
    <location>
        <begin position="324"/>
        <end position="353"/>
    </location>
</feature>
<dbReference type="GO" id="GO:0098719">
    <property type="term" value="P:sodium ion import across plasma membrane"/>
    <property type="evidence" value="ECO:0007669"/>
    <property type="project" value="TreeGrafter"/>
</dbReference>
<keyword evidence="12 13" id="KW-0739">Sodium transport</keyword>
<dbReference type="AlphaFoldDB" id="A0A673K9J5"/>
<organism evidence="17 18">
    <name type="scientific">Sinocyclocheilus rhinocerous</name>
    <dbReference type="NCBI Taxonomy" id="307959"/>
    <lineage>
        <taxon>Eukaryota</taxon>
        <taxon>Metazoa</taxon>
        <taxon>Chordata</taxon>
        <taxon>Craniata</taxon>
        <taxon>Vertebrata</taxon>
        <taxon>Euteleostomi</taxon>
        <taxon>Actinopterygii</taxon>
        <taxon>Neopterygii</taxon>
        <taxon>Teleostei</taxon>
        <taxon>Ostariophysi</taxon>
        <taxon>Cypriniformes</taxon>
        <taxon>Cyprinidae</taxon>
        <taxon>Cyprininae</taxon>
        <taxon>Sinocyclocheilus</taxon>
    </lineage>
</organism>
<reference evidence="17" key="1">
    <citation type="submission" date="2025-08" db="UniProtKB">
        <authorList>
            <consortium name="Ensembl"/>
        </authorList>
    </citation>
    <scope>IDENTIFICATION</scope>
</reference>
<feature type="transmembrane region" description="Helical" evidence="15">
    <location>
        <begin position="466"/>
        <end position="490"/>
    </location>
</feature>
<dbReference type="Gene3D" id="6.10.140.1330">
    <property type="match status" value="1"/>
</dbReference>
<dbReference type="InterPro" id="IPR004709">
    <property type="entry name" value="NaH_exchanger"/>
</dbReference>
<proteinExistence type="inferred from homology"/>
<evidence type="ECO:0000256" key="2">
    <source>
        <dbReference type="ARBA" id="ARBA00004651"/>
    </source>
</evidence>
<evidence type="ECO:0000256" key="9">
    <source>
        <dbReference type="ARBA" id="ARBA00023053"/>
    </source>
</evidence>
<reference evidence="17" key="2">
    <citation type="submission" date="2025-09" db="UniProtKB">
        <authorList>
            <consortium name="Ensembl"/>
        </authorList>
    </citation>
    <scope>IDENTIFICATION</scope>
</reference>
<feature type="transmembrane region" description="Helical" evidence="15">
    <location>
        <begin position="69"/>
        <end position="86"/>
    </location>
</feature>
<dbReference type="PRINTS" id="PR01088">
    <property type="entry name" value="NAHEXCHNGR6"/>
</dbReference>
<keyword evidence="5" id="KW-1003">Cell membrane</keyword>
<dbReference type="Pfam" id="PF00999">
    <property type="entry name" value="Na_H_Exchanger"/>
    <property type="match status" value="1"/>
</dbReference>
<keyword evidence="18" id="KW-1185">Reference proteome</keyword>
<dbReference type="Ensembl" id="ENSSRHT00000061347.1">
    <property type="protein sequence ID" value="ENSSRHP00000059682.1"/>
    <property type="gene ID" value="ENSSRHG00000029196.1"/>
</dbReference>
<evidence type="ECO:0000256" key="7">
    <source>
        <dbReference type="ARBA" id="ARBA00022753"/>
    </source>
</evidence>
<evidence type="ECO:0000256" key="5">
    <source>
        <dbReference type="ARBA" id="ARBA00022475"/>
    </source>
</evidence>
<keyword evidence="10 13" id="KW-0406">Ion transport</keyword>
<dbReference type="NCBIfam" id="TIGR00840">
    <property type="entry name" value="b_cpa1"/>
    <property type="match status" value="1"/>
</dbReference>
<accession>A0A673K9J5</accession>
<dbReference type="GO" id="GO:0051453">
    <property type="term" value="P:regulation of intracellular pH"/>
    <property type="evidence" value="ECO:0007669"/>
    <property type="project" value="TreeGrafter"/>
</dbReference>
<dbReference type="PRINTS" id="PR01084">
    <property type="entry name" value="NAHEXCHNGR"/>
</dbReference>
<evidence type="ECO:0000256" key="3">
    <source>
        <dbReference type="ARBA" id="ARBA00007367"/>
    </source>
</evidence>
<feature type="transmembrane region" description="Helical" evidence="15">
    <location>
        <begin position="374"/>
        <end position="395"/>
    </location>
</feature>
<evidence type="ECO:0000256" key="11">
    <source>
        <dbReference type="ARBA" id="ARBA00023136"/>
    </source>
</evidence>
<evidence type="ECO:0000256" key="12">
    <source>
        <dbReference type="ARBA" id="ARBA00023201"/>
    </source>
</evidence>
<sequence>MTVLPRSLCSCLCRAEDSAMENIVTEKKAEESHRQDSADLLVFILLLTLTILTIWLFKHRRFRFLHETGLAMIYGLLVGVVLRYAIHVPSDMNNVTLSCNVNASPATLLVNVSGKFYEYTLKGEISGSEVNDIQDNEMLRKVTFDPEVFFNILLPPIIFHAGYSLKRRHFFRNLGSILAYAFVGTVVSCFIIGLLMYGCVMLMKQIGQLGGDFFFTDCLFFGAIVSATDPVTVLAIFNELQVDADLYALLFGESVLNDAVAVVLSSSIVGYQPEGDNSHTFEAMAMLKSFGIFLGVFSGSFALGVATGVVTFTKLRDFPLLETALFFLMSWSTFLLAEACGFTGVVAVLFCGMTQAHYTFNNLSPESQDRTKQLFELLNFLAENFIFSYMGLTLFTFKNHVFNPIFIVGAFLAVFLGRAANIYPLSFLLNLGRKYKISSNFQHMMMFAGLRGAMTFALSIRDTATYARQMMFSTTLLVVFFTVWICGGGTTQMLSCQKIRVGVDTDQENFIGPDGVERRSTKQESVWFFRIWYNFDHNYLKPILTHSGPPLTATLPACCGPLARCLTSPQAYENEEQLKDSDSDLILNDGDITLAYGDITVSTDATGAHTSGTPVGGVAVNSDEALDRELAFGDHELVIRGTRLVLPMDDSEPPLPLDSRRHRHKNETMS</sequence>
<keyword evidence="4 13" id="KW-0813">Transport</keyword>
<dbReference type="GO" id="GO:0015386">
    <property type="term" value="F:potassium:proton antiporter activity"/>
    <property type="evidence" value="ECO:0007669"/>
    <property type="project" value="TreeGrafter"/>
</dbReference>
<comment type="subcellular location">
    <subcellularLocation>
        <location evidence="2">Cell membrane</location>
        <topology evidence="2">Multi-pass membrane protein</topology>
    </subcellularLocation>
    <subcellularLocation>
        <location evidence="1">Recycling endosome membrane</location>
        <topology evidence="1">Multi-pass membrane protein</topology>
    </subcellularLocation>
</comment>
<feature type="transmembrane region" description="Helical" evidence="15">
    <location>
        <begin position="290"/>
        <end position="312"/>
    </location>
</feature>
<keyword evidence="11 15" id="KW-0472">Membrane</keyword>
<evidence type="ECO:0000256" key="8">
    <source>
        <dbReference type="ARBA" id="ARBA00022989"/>
    </source>
</evidence>
<feature type="transmembrane region" description="Helical" evidence="15">
    <location>
        <begin position="177"/>
        <end position="203"/>
    </location>
</feature>
<keyword evidence="9" id="KW-0915">Sodium</keyword>
<evidence type="ECO:0000259" key="16">
    <source>
        <dbReference type="Pfam" id="PF00999"/>
    </source>
</evidence>
<feature type="transmembrane region" description="Helical" evidence="15">
    <location>
        <begin position="401"/>
        <end position="420"/>
    </location>
</feature>
<evidence type="ECO:0000256" key="4">
    <source>
        <dbReference type="ARBA" id="ARBA00022448"/>
    </source>
</evidence>
<keyword evidence="7" id="KW-0967">Endosome</keyword>
<keyword evidence="8 15" id="KW-1133">Transmembrane helix</keyword>
<dbReference type="GO" id="GO:0055038">
    <property type="term" value="C:recycling endosome membrane"/>
    <property type="evidence" value="ECO:0007669"/>
    <property type="project" value="UniProtKB-SubCell"/>
</dbReference>
<keyword evidence="13" id="KW-0050">Antiport</keyword>
<feature type="transmembrane region" description="Helical" evidence="15">
    <location>
        <begin position="148"/>
        <end position="165"/>
    </location>
</feature>
<feature type="transmembrane region" description="Helical" evidence="15">
    <location>
        <begin position="40"/>
        <end position="57"/>
    </location>
</feature>
<protein>
    <recommendedName>
        <fullName evidence="13">Sodium/hydrogen exchanger</fullName>
    </recommendedName>
</protein>
<dbReference type="GO" id="GO:0015385">
    <property type="term" value="F:sodium:proton antiporter activity"/>
    <property type="evidence" value="ECO:0007669"/>
    <property type="project" value="InterPro"/>
</dbReference>
<gene>
    <name evidence="17" type="primary">LOC107751973</name>
</gene>
<evidence type="ECO:0000256" key="13">
    <source>
        <dbReference type="RuleBase" id="RU003722"/>
    </source>
</evidence>
<evidence type="ECO:0000313" key="18">
    <source>
        <dbReference type="Proteomes" id="UP000472270"/>
    </source>
</evidence>
<evidence type="ECO:0000256" key="10">
    <source>
        <dbReference type="ARBA" id="ARBA00023065"/>
    </source>
</evidence>
<evidence type="ECO:0000256" key="1">
    <source>
        <dbReference type="ARBA" id="ARBA00004195"/>
    </source>
</evidence>
<evidence type="ECO:0000256" key="6">
    <source>
        <dbReference type="ARBA" id="ARBA00022692"/>
    </source>
</evidence>
<feature type="region of interest" description="Disordered" evidence="14">
    <location>
        <begin position="647"/>
        <end position="670"/>
    </location>
</feature>
<dbReference type="PANTHER" id="PTHR10110">
    <property type="entry name" value="SODIUM/HYDROGEN EXCHANGER"/>
    <property type="match status" value="1"/>
</dbReference>
<keyword evidence="6 13" id="KW-0812">Transmembrane</keyword>
<feature type="compositionally biased region" description="Basic residues" evidence="14">
    <location>
        <begin position="660"/>
        <end position="670"/>
    </location>
</feature>
<dbReference type="PANTHER" id="PTHR10110:SF94">
    <property type="entry name" value="SODIUM_HYDROGEN EXCHANGER 6"/>
    <property type="match status" value="1"/>
</dbReference>
<evidence type="ECO:0000256" key="15">
    <source>
        <dbReference type="SAM" id="Phobius"/>
    </source>
</evidence>
<dbReference type="Proteomes" id="UP000472270">
    <property type="component" value="Unassembled WGS sequence"/>
</dbReference>
<comment type="similarity">
    <text evidence="3 13">Belongs to the monovalent cation:proton antiporter 1 (CPA1) transporter (TC 2.A.36) family.</text>
</comment>
<dbReference type="InterPro" id="IPR018422">
    <property type="entry name" value="Cation/H_exchanger_CPA1"/>
</dbReference>
<dbReference type="InterPro" id="IPR002090">
    <property type="entry name" value="NHE-6/7/9"/>
</dbReference>